<organism evidence="2 3">
    <name type="scientific">Lentzea miocenica</name>
    <dbReference type="NCBI Taxonomy" id="3095431"/>
    <lineage>
        <taxon>Bacteria</taxon>
        <taxon>Bacillati</taxon>
        <taxon>Actinomycetota</taxon>
        <taxon>Actinomycetes</taxon>
        <taxon>Pseudonocardiales</taxon>
        <taxon>Pseudonocardiaceae</taxon>
        <taxon>Lentzea</taxon>
    </lineage>
</organism>
<dbReference type="Pfam" id="PF22785">
    <property type="entry name" value="Tc-R-P"/>
    <property type="match status" value="1"/>
</dbReference>
<protein>
    <recommendedName>
        <fullName evidence="1">Tyrosine specific protein phosphatases domain-containing protein</fullName>
    </recommendedName>
</protein>
<gene>
    <name evidence="2" type="ORF">SK803_05815</name>
</gene>
<evidence type="ECO:0000313" key="3">
    <source>
        <dbReference type="Proteomes" id="UP001285521"/>
    </source>
</evidence>
<dbReference type="InterPro" id="IPR000387">
    <property type="entry name" value="Tyr_Pase_dom"/>
</dbReference>
<dbReference type="PROSITE" id="PS50056">
    <property type="entry name" value="TYR_PHOSPHATASE_2"/>
    <property type="match status" value="1"/>
</dbReference>
<keyword evidence="3" id="KW-1185">Reference proteome</keyword>
<dbReference type="PROSITE" id="PS00383">
    <property type="entry name" value="TYR_PHOSPHATASE_1"/>
    <property type="match status" value="1"/>
</dbReference>
<dbReference type="SUPFAM" id="SSF52799">
    <property type="entry name" value="(Phosphotyrosine protein) phosphatases II"/>
    <property type="match status" value="1"/>
</dbReference>
<dbReference type="Proteomes" id="UP001285521">
    <property type="component" value="Unassembled WGS sequence"/>
</dbReference>
<dbReference type="RefSeq" id="WP_319964727.1">
    <property type="nucleotide sequence ID" value="NZ_JAXAVW010000004.1"/>
</dbReference>
<proteinExistence type="predicted"/>
<dbReference type="EMBL" id="JAXAVW010000004">
    <property type="protein sequence ID" value="MDX8029717.1"/>
    <property type="molecule type" value="Genomic_DNA"/>
</dbReference>
<dbReference type="Gene3D" id="3.90.190.10">
    <property type="entry name" value="Protein tyrosine phosphatase superfamily"/>
    <property type="match status" value="1"/>
</dbReference>
<name>A0ABU4SUX7_9PSEU</name>
<accession>A0ABU4SUX7</accession>
<sequence>MKLGEKLRPTIYTVAHPGPGRVSTMSHPAGGRYLEAKIRDLRRLGVDILVSAQTDSERVECDLADEERAVTAAGLQFVCFPIEDRTAPVVAEAVAVVAPLHAMYRAGAHVVFHCWAGIGRSSLLAGLLLGMDGVEPGEAWRLISAARGFPVPDTAEQESWLAAWWADRDAAFHVKP</sequence>
<dbReference type="InterPro" id="IPR016130">
    <property type="entry name" value="Tyr_Pase_AS"/>
</dbReference>
<evidence type="ECO:0000259" key="1">
    <source>
        <dbReference type="PROSITE" id="PS50056"/>
    </source>
</evidence>
<feature type="domain" description="Tyrosine specific protein phosphatases" evidence="1">
    <location>
        <begin position="91"/>
        <end position="158"/>
    </location>
</feature>
<dbReference type="InterPro" id="IPR029021">
    <property type="entry name" value="Prot-tyrosine_phosphatase-like"/>
</dbReference>
<evidence type="ECO:0000313" key="2">
    <source>
        <dbReference type="EMBL" id="MDX8029717.1"/>
    </source>
</evidence>
<reference evidence="2 3" key="1">
    <citation type="submission" date="2023-11" db="EMBL/GenBank/DDBJ databases">
        <title>Lentzea sokolovensis, sp. nov., Lentzea kristufkii, sp. nov., and Lentzea miocenensis, sp. nov., rare actinobacteria from Sokolov Coal Basin, Miocene lacustrine sediment, Czech Republic.</title>
        <authorList>
            <person name="Lara A."/>
            <person name="Kotroba L."/>
            <person name="Nouioui I."/>
            <person name="Neumann-Schaal M."/>
            <person name="Mast Y."/>
            <person name="Chronakova A."/>
        </authorList>
    </citation>
    <scope>NUCLEOTIDE SEQUENCE [LARGE SCALE GENOMIC DNA]</scope>
    <source>
        <strain evidence="2 3">BCCO 10_0856</strain>
    </source>
</reference>
<comment type="caution">
    <text evidence="2">The sequence shown here is derived from an EMBL/GenBank/DDBJ whole genome shotgun (WGS) entry which is preliminary data.</text>
</comment>